<dbReference type="PANTHER" id="PTHR14879:SF5">
    <property type="entry name" value="RING-TYPE DOMAIN-CONTAINING PROTEIN"/>
    <property type="match status" value="1"/>
</dbReference>
<dbReference type="EMBL" id="GECZ01006587">
    <property type="protein sequence ID" value="JAS63182.1"/>
    <property type="molecule type" value="Transcribed_RNA"/>
</dbReference>
<evidence type="ECO:0000256" key="3">
    <source>
        <dbReference type="PROSITE-ProRule" id="PRU00175"/>
    </source>
</evidence>
<dbReference type="InterPro" id="IPR001841">
    <property type="entry name" value="Znf_RING"/>
</dbReference>
<dbReference type="InterPro" id="IPR051728">
    <property type="entry name" value="RING-FYVE_E3_ubiquitin-ligase"/>
</dbReference>
<name>A0A1B6FST2_9HEMI</name>
<organism evidence="9">
    <name type="scientific">Cuerna arida</name>
    <dbReference type="NCBI Taxonomy" id="1464854"/>
    <lineage>
        <taxon>Eukaryota</taxon>
        <taxon>Metazoa</taxon>
        <taxon>Ecdysozoa</taxon>
        <taxon>Arthropoda</taxon>
        <taxon>Hexapoda</taxon>
        <taxon>Insecta</taxon>
        <taxon>Pterygota</taxon>
        <taxon>Neoptera</taxon>
        <taxon>Paraneoptera</taxon>
        <taxon>Hemiptera</taxon>
        <taxon>Auchenorrhyncha</taxon>
        <taxon>Membracoidea</taxon>
        <taxon>Cicadellidae</taxon>
        <taxon>Cicadellinae</taxon>
        <taxon>Proconiini</taxon>
        <taxon>Cuerna</taxon>
    </lineage>
</organism>
<reference evidence="9" key="1">
    <citation type="submission" date="2015-11" db="EMBL/GenBank/DDBJ databases">
        <title>De novo transcriptome assembly of four potential Pierce s Disease insect vectors from Arizona vineyards.</title>
        <authorList>
            <person name="Tassone E.E."/>
        </authorList>
    </citation>
    <scope>NUCLEOTIDE SEQUENCE</scope>
</reference>
<evidence type="ECO:0000313" key="9">
    <source>
        <dbReference type="EMBL" id="JAS53267.1"/>
    </source>
</evidence>
<dbReference type="PANTHER" id="PTHR14879">
    <property type="entry name" value="CASPASE REGULATOR, RING FINGER DOMAIN-CONTAINING"/>
    <property type="match status" value="1"/>
</dbReference>
<dbReference type="EMBL" id="GECZ01023801">
    <property type="protein sequence ID" value="JAS45968.1"/>
    <property type="molecule type" value="Transcribed_RNA"/>
</dbReference>
<dbReference type="EMBL" id="GECZ01016502">
    <property type="protein sequence ID" value="JAS53267.1"/>
    <property type="molecule type" value="Transcribed_RNA"/>
</dbReference>
<accession>A0A1B6FST2</accession>
<evidence type="ECO:0000256" key="4">
    <source>
        <dbReference type="SAM" id="Coils"/>
    </source>
</evidence>
<evidence type="ECO:0000256" key="2">
    <source>
        <dbReference type="ARBA" id="ARBA00022833"/>
    </source>
</evidence>
<dbReference type="AlphaFoldDB" id="A0A1B6FST2"/>
<evidence type="ECO:0000259" key="6">
    <source>
        <dbReference type="PROSITE" id="PS50089"/>
    </source>
</evidence>
<dbReference type="GO" id="GO:0008270">
    <property type="term" value="F:zinc ion binding"/>
    <property type="evidence" value="ECO:0007669"/>
    <property type="project" value="UniProtKB-KW"/>
</dbReference>
<dbReference type="Pfam" id="PF13920">
    <property type="entry name" value="zf-C3HC4_3"/>
    <property type="match status" value="1"/>
</dbReference>
<dbReference type="PROSITE" id="PS50089">
    <property type="entry name" value="ZF_RING_2"/>
    <property type="match status" value="1"/>
</dbReference>
<evidence type="ECO:0000313" key="7">
    <source>
        <dbReference type="EMBL" id="JAS41980.1"/>
    </source>
</evidence>
<proteinExistence type="predicted"/>
<evidence type="ECO:0000256" key="1">
    <source>
        <dbReference type="ARBA" id="ARBA00022771"/>
    </source>
</evidence>
<evidence type="ECO:0000313" key="10">
    <source>
        <dbReference type="EMBL" id="JAS63182.1"/>
    </source>
</evidence>
<keyword evidence="4" id="KW-0175">Coiled coil</keyword>
<keyword evidence="2" id="KW-0862">Zinc</keyword>
<keyword evidence="1 3" id="KW-0479">Metal-binding</keyword>
<protein>
    <recommendedName>
        <fullName evidence="6">RING-type domain-containing protein</fullName>
    </recommendedName>
</protein>
<dbReference type="Gene3D" id="3.30.40.10">
    <property type="entry name" value="Zinc/RING finger domain, C3HC4 (zinc finger)"/>
    <property type="match status" value="1"/>
</dbReference>
<dbReference type="InterPro" id="IPR013083">
    <property type="entry name" value="Znf_RING/FYVE/PHD"/>
</dbReference>
<gene>
    <name evidence="10" type="ORF">g.16975</name>
    <name evidence="9" type="ORF">g.16976</name>
    <name evidence="7" type="ORF">g.16977</name>
    <name evidence="8" type="ORF">g.16978</name>
</gene>
<feature type="domain" description="RING-type" evidence="6">
    <location>
        <begin position="269"/>
        <end position="304"/>
    </location>
</feature>
<feature type="region of interest" description="Disordered" evidence="5">
    <location>
        <begin position="238"/>
        <end position="257"/>
    </location>
</feature>
<sequence length="316" mass="35658">MESLLAEECARKEKFLAYEKIRAEVVQNSLSREVEWGEQVSELLSARDTRQSALVSAVEADTEVQKALVATLLERSDLRTRSLVIQVALVEQQLAVLTAVEMQRRNMDYVHHVNDLAEKRKTLSELLVELLREQKDRHRHLVDTLRQLDRDRGEESGPDYWLQQYQHLLDTRPHQLTSALDPDLIHELVLAGVTHCLPFLTCCQIVSLTSQELSEIGVTNEEDRTAIMKAVNAYLRHKQPQAQPSPSAPPLVDEPSAPPWPTSEALPECVVCMEFQCAVVFVPCGHLCTCTVCATRLGVCPLCRATVERKIHVIMP</sequence>
<keyword evidence="1 3" id="KW-0863">Zinc-finger</keyword>
<feature type="coiled-coil region" evidence="4">
    <location>
        <begin position="113"/>
        <end position="151"/>
    </location>
</feature>
<evidence type="ECO:0000256" key="5">
    <source>
        <dbReference type="SAM" id="MobiDB-lite"/>
    </source>
</evidence>
<evidence type="ECO:0000313" key="8">
    <source>
        <dbReference type="EMBL" id="JAS45968.1"/>
    </source>
</evidence>
<dbReference type="EMBL" id="GECZ01027789">
    <property type="protein sequence ID" value="JAS41980.1"/>
    <property type="molecule type" value="Transcribed_RNA"/>
</dbReference>
<dbReference type="SUPFAM" id="SSF57850">
    <property type="entry name" value="RING/U-box"/>
    <property type="match status" value="1"/>
</dbReference>